<keyword evidence="2" id="KW-1185">Reference proteome</keyword>
<evidence type="ECO:0000313" key="2">
    <source>
        <dbReference type="Proteomes" id="UP000528824"/>
    </source>
</evidence>
<organism evidence="1 2">
    <name type="scientific">Rhizobium lentis</name>
    <dbReference type="NCBI Taxonomy" id="1138194"/>
    <lineage>
        <taxon>Bacteria</taxon>
        <taxon>Pseudomonadati</taxon>
        <taxon>Pseudomonadota</taxon>
        <taxon>Alphaproteobacteria</taxon>
        <taxon>Hyphomicrobiales</taxon>
        <taxon>Rhizobiaceae</taxon>
        <taxon>Rhizobium/Agrobacterium group</taxon>
        <taxon>Rhizobium</taxon>
    </lineage>
</organism>
<dbReference type="EMBL" id="JACHBC010000004">
    <property type="protein sequence ID" value="MBB5560664.1"/>
    <property type="molecule type" value="Genomic_DNA"/>
</dbReference>
<proteinExistence type="predicted"/>
<reference evidence="1 2" key="1">
    <citation type="submission" date="2020-08" db="EMBL/GenBank/DDBJ databases">
        <title>Genomic Encyclopedia of Type Strains, Phase IV (KMG-V): Genome sequencing to study the core and pangenomes of soil and plant-associated prokaryotes.</title>
        <authorList>
            <person name="Whitman W."/>
        </authorList>
    </citation>
    <scope>NUCLEOTIDE SEQUENCE [LARGE SCALE GENOMIC DNA]</scope>
    <source>
        <strain evidence="1 2">SEMIA 4034</strain>
    </source>
</reference>
<dbReference type="RefSeq" id="WP_183916025.1">
    <property type="nucleotide sequence ID" value="NZ_JACHBB010000004.1"/>
</dbReference>
<dbReference type="Gene3D" id="2.60.120.1340">
    <property type="match status" value="1"/>
</dbReference>
<accession>A0A7W8UNG0</accession>
<dbReference type="Proteomes" id="UP000528824">
    <property type="component" value="Unassembled WGS sequence"/>
</dbReference>
<protein>
    <submittedName>
        <fullName evidence="1">Uncharacterized protein</fullName>
    </submittedName>
</protein>
<comment type="caution">
    <text evidence="1">The sequence shown here is derived from an EMBL/GenBank/DDBJ whole genome shotgun (WGS) entry which is preliminary data.</text>
</comment>
<gene>
    <name evidence="1" type="ORF">GGI59_002326</name>
</gene>
<name>A0A7W8UNG0_9HYPH</name>
<sequence>MPMQAVQIWADGPSSNPLEPDKQQIREWGTWVEGSINAFLASGGKVYATQAALYADLSQTANTMAWVISDPTAAYNGIYRKNGAANSGSWTRLGDLPYSFIVATDVGAGTPNAIQATTSIPVSQSALIILGVFETNSGTPVTVSFNGGSPLTVKTNSGNDVVTGGLIAGMQLLGVIAGSTFRMVSDQVSSAIVAAAEDAADRAEAAAAEAADWADLAKNNYVQNSFTGDGTTTDFLLSIDPGSANNMFVNVGGVSQPISAYTLEHSGGNAYLRMPSPPVPTGVEVDVRFGNKITVGAPSDGSITTAKLGGDAVTAAKMSAADAANIRTKIGAAASGAAITNAQMPTGAVVDSVSASYAANATLTAVIPRDDTAPQITEGTEILTLTITPKSVTNKLRCRFRGQVSRSAAGTVIAAIFATGTSINGTAADARNAVGVTVVSADQAFMSSVEVDFVPGITTAVTISVRVGPDAVAGTARLNGSTAGRLLGGVSAATLVVEEIKA</sequence>
<dbReference type="AlphaFoldDB" id="A0A7W8UNG0"/>
<evidence type="ECO:0000313" key="1">
    <source>
        <dbReference type="EMBL" id="MBB5560664.1"/>
    </source>
</evidence>